<comment type="caution">
    <text evidence="2">The sequence shown here is derived from an EMBL/GenBank/DDBJ whole genome shotgun (WGS) entry which is preliminary data.</text>
</comment>
<dbReference type="InterPro" id="IPR032710">
    <property type="entry name" value="NTF2-like_dom_sf"/>
</dbReference>
<dbReference type="RefSeq" id="WP_263842266.1">
    <property type="nucleotide sequence ID" value="NZ_JALIEB010000001.1"/>
</dbReference>
<dbReference type="Pfam" id="PF12680">
    <property type="entry name" value="SnoaL_2"/>
    <property type="match status" value="1"/>
</dbReference>
<evidence type="ECO:0000313" key="2">
    <source>
        <dbReference type="EMBL" id="MCV3269938.1"/>
    </source>
</evidence>
<dbReference type="EMBL" id="JALIEB010000001">
    <property type="protein sequence ID" value="MCV3269938.1"/>
    <property type="molecule type" value="Genomic_DNA"/>
</dbReference>
<reference evidence="2 3" key="1">
    <citation type="submission" date="2022-04" db="EMBL/GenBank/DDBJ databases">
        <title>Roseobacter sp. WL0113 is a bacterium isolated from neritic sediment.</title>
        <authorList>
            <person name="Wang L."/>
            <person name="He W."/>
            <person name="Zhang D.-F."/>
        </authorList>
    </citation>
    <scope>NUCLEOTIDE SEQUENCE [LARGE SCALE GENOMIC DNA]</scope>
    <source>
        <strain evidence="2 3">WL0113</strain>
    </source>
</reference>
<feature type="domain" description="SnoaL-like" evidence="1">
    <location>
        <begin position="7"/>
        <end position="117"/>
    </location>
</feature>
<evidence type="ECO:0000259" key="1">
    <source>
        <dbReference type="Pfam" id="PF12680"/>
    </source>
</evidence>
<dbReference type="Proteomes" id="UP001208690">
    <property type="component" value="Unassembled WGS sequence"/>
</dbReference>
<gene>
    <name evidence="2" type="ORF">MUB52_00725</name>
</gene>
<organism evidence="2 3">
    <name type="scientific">Roseobacter sinensis</name>
    <dbReference type="NCBI Taxonomy" id="2931391"/>
    <lineage>
        <taxon>Bacteria</taxon>
        <taxon>Pseudomonadati</taxon>
        <taxon>Pseudomonadota</taxon>
        <taxon>Alphaproteobacteria</taxon>
        <taxon>Rhodobacterales</taxon>
        <taxon>Roseobacteraceae</taxon>
        <taxon>Roseobacter</taxon>
    </lineage>
</organism>
<accession>A0ABT3B8P0</accession>
<dbReference type="InterPro" id="IPR037401">
    <property type="entry name" value="SnoaL-like"/>
</dbReference>
<name>A0ABT3B8P0_9RHOB</name>
<keyword evidence="3" id="KW-1185">Reference proteome</keyword>
<dbReference type="SUPFAM" id="SSF54427">
    <property type="entry name" value="NTF2-like"/>
    <property type="match status" value="1"/>
</dbReference>
<dbReference type="Gene3D" id="3.10.450.50">
    <property type="match status" value="1"/>
</dbReference>
<proteinExistence type="predicted"/>
<protein>
    <submittedName>
        <fullName evidence="2">Nuclear transport factor 2 family protein</fullName>
    </submittedName>
</protein>
<sequence length="131" mass="14477">MTLPAEIRRYLAAYNRRDVPGMLRLVSHDVRFQNLVDGAVTAEARGLEAFRSLAETGARAFARRCQVVEQAMTVSDTTLAEITFTAVVAVDLPNGWRAGQQVRIAGRSLFQIRLGTLIRIVDQSESGSDNR</sequence>
<evidence type="ECO:0000313" key="3">
    <source>
        <dbReference type="Proteomes" id="UP001208690"/>
    </source>
</evidence>